<dbReference type="InterPro" id="IPR003347">
    <property type="entry name" value="JmjC_dom"/>
</dbReference>
<organism evidence="4 5">
    <name type="scientific">Chlamydomonas reinhardtii</name>
    <name type="common">Chlamydomonas smithii</name>
    <dbReference type="NCBI Taxonomy" id="3055"/>
    <lineage>
        <taxon>Eukaryota</taxon>
        <taxon>Viridiplantae</taxon>
        <taxon>Chlorophyta</taxon>
        <taxon>core chlorophytes</taxon>
        <taxon>Chlorophyceae</taxon>
        <taxon>CS clade</taxon>
        <taxon>Chlamydomonadales</taxon>
        <taxon>Chlamydomonadaceae</taxon>
        <taxon>Chlamydomonas</taxon>
    </lineage>
</organism>
<dbReference type="InterPro" id="IPR041667">
    <property type="entry name" value="Cupin_8"/>
</dbReference>
<dbReference type="Gramene" id="PNW71185">
    <property type="protein sequence ID" value="PNW71185"/>
    <property type="gene ID" value="CHLRE_16g694201v5"/>
</dbReference>
<dbReference type="Proteomes" id="UP000006906">
    <property type="component" value="Chromosome 16"/>
</dbReference>
<dbReference type="PANTHER" id="PTHR12461">
    <property type="entry name" value="HYPOXIA-INDUCIBLE FACTOR 1 ALPHA INHIBITOR-RELATED"/>
    <property type="match status" value="1"/>
</dbReference>
<dbReference type="PROSITE" id="PS51184">
    <property type="entry name" value="JMJC"/>
    <property type="match status" value="1"/>
</dbReference>
<feature type="compositionally biased region" description="Gly residues" evidence="2">
    <location>
        <begin position="615"/>
        <end position="626"/>
    </location>
</feature>
<feature type="region of interest" description="Disordered" evidence="2">
    <location>
        <begin position="251"/>
        <end position="348"/>
    </location>
</feature>
<evidence type="ECO:0000256" key="2">
    <source>
        <dbReference type="SAM" id="MobiDB-lite"/>
    </source>
</evidence>
<dbReference type="GeneID" id="5724911"/>
<feature type="region of interest" description="Disordered" evidence="2">
    <location>
        <begin position="720"/>
        <end position="762"/>
    </location>
</feature>
<dbReference type="OrthoDB" id="415358at2759"/>
<evidence type="ECO:0000313" key="4">
    <source>
        <dbReference type="EMBL" id="PNW71185.1"/>
    </source>
</evidence>
<feature type="region of interest" description="Disordered" evidence="2">
    <location>
        <begin position="611"/>
        <end position="631"/>
    </location>
</feature>
<dbReference type="RefSeq" id="XP_042915300.1">
    <property type="nucleotide sequence ID" value="XM_043071772.1"/>
</dbReference>
<keyword evidence="5" id="KW-1185">Reference proteome</keyword>
<evidence type="ECO:0000259" key="3">
    <source>
        <dbReference type="PROSITE" id="PS51184"/>
    </source>
</evidence>
<dbReference type="GO" id="GO:0016706">
    <property type="term" value="F:2-oxoglutarate-dependent dioxygenase activity"/>
    <property type="evidence" value="ECO:0000318"/>
    <property type="project" value="GO_Central"/>
</dbReference>
<dbReference type="ExpressionAtlas" id="A0A2K3CSE4">
    <property type="expression patterns" value="baseline"/>
</dbReference>
<reference evidence="4 5" key="1">
    <citation type="journal article" date="2007" name="Science">
        <title>The Chlamydomonas genome reveals the evolution of key animal and plant functions.</title>
        <authorList>
            <person name="Merchant S.S."/>
            <person name="Prochnik S.E."/>
            <person name="Vallon O."/>
            <person name="Harris E.H."/>
            <person name="Karpowicz S.J."/>
            <person name="Witman G.B."/>
            <person name="Terry A."/>
            <person name="Salamov A."/>
            <person name="Fritz-Laylin L.K."/>
            <person name="Marechal-Drouard L."/>
            <person name="Marshall W.F."/>
            <person name="Qu L.H."/>
            <person name="Nelson D.R."/>
            <person name="Sanderfoot A.A."/>
            <person name="Spalding M.H."/>
            <person name="Kapitonov V.V."/>
            <person name="Ren Q."/>
            <person name="Ferris P."/>
            <person name="Lindquist E."/>
            <person name="Shapiro H."/>
            <person name="Lucas S.M."/>
            <person name="Grimwood J."/>
            <person name="Schmutz J."/>
            <person name="Cardol P."/>
            <person name="Cerutti H."/>
            <person name="Chanfreau G."/>
            <person name="Chen C.L."/>
            <person name="Cognat V."/>
            <person name="Croft M.T."/>
            <person name="Dent R."/>
            <person name="Dutcher S."/>
            <person name="Fernandez E."/>
            <person name="Fukuzawa H."/>
            <person name="Gonzalez-Ballester D."/>
            <person name="Gonzalez-Halphen D."/>
            <person name="Hallmann A."/>
            <person name="Hanikenne M."/>
            <person name="Hippler M."/>
            <person name="Inwood W."/>
            <person name="Jabbari K."/>
            <person name="Kalanon M."/>
            <person name="Kuras R."/>
            <person name="Lefebvre P.A."/>
            <person name="Lemaire S.D."/>
            <person name="Lobanov A.V."/>
            <person name="Lohr M."/>
            <person name="Manuell A."/>
            <person name="Meier I."/>
            <person name="Mets L."/>
            <person name="Mittag M."/>
            <person name="Mittelmeier T."/>
            <person name="Moroney J.V."/>
            <person name="Moseley J."/>
            <person name="Napoli C."/>
            <person name="Nedelcu A.M."/>
            <person name="Niyogi K."/>
            <person name="Novoselov S.V."/>
            <person name="Paulsen I.T."/>
            <person name="Pazour G."/>
            <person name="Purton S."/>
            <person name="Ral J.P."/>
            <person name="Riano-Pachon D.M."/>
            <person name="Riekhof W."/>
            <person name="Rymarquis L."/>
            <person name="Schroda M."/>
            <person name="Stern D."/>
            <person name="Umen J."/>
            <person name="Willows R."/>
            <person name="Wilson N."/>
            <person name="Zimmer S.L."/>
            <person name="Allmer J."/>
            <person name="Balk J."/>
            <person name="Bisova K."/>
            <person name="Chen C.J."/>
            <person name="Elias M."/>
            <person name="Gendler K."/>
            <person name="Hauser C."/>
            <person name="Lamb M.R."/>
            <person name="Ledford H."/>
            <person name="Long J.C."/>
            <person name="Minagawa J."/>
            <person name="Page M.D."/>
            <person name="Pan J."/>
            <person name="Pootakham W."/>
            <person name="Roje S."/>
            <person name="Rose A."/>
            <person name="Stahlberg E."/>
            <person name="Terauchi A.M."/>
            <person name="Yang P."/>
            <person name="Ball S."/>
            <person name="Bowler C."/>
            <person name="Dieckmann C.L."/>
            <person name="Gladyshev V.N."/>
            <person name="Green P."/>
            <person name="Jorgensen R."/>
            <person name="Mayfield S."/>
            <person name="Mueller-Roeber B."/>
            <person name="Rajamani S."/>
            <person name="Sayre R.T."/>
            <person name="Brokstein P."/>
            <person name="Dubchak I."/>
            <person name="Goodstein D."/>
            <person name="Hornick L."/>
            <person name="Huang Y.W."/>
            <person name="Jhaveri J."/>
            <person name="Luo Y."/>
            <person name="Martinez D."/>
            <person name="Ngau W.C."/>
            <person name="Otillar B."/>
            <person name="Poliakov A."/>
            <person name="Porter A."/>
            <person name="Szajkowski L."/>
            <person name="Werner G."/>
            <person name="Zhou K."/>
            <person name="Grigoriev I.V."/>
            <person name="Rokhsar D.S."/>
            <person name="Grossman A.R."/>
        </authorList>
    </citation>
    <scope>NUCLEOTIDE SEQUENCE [LARGE SCALE GENOMIC DNA]</scope>
    <source>
        <strain evidence="5">CC-503</strain>
    </source>
</reference>
<accession>A0A2K3CSE4</accession>
<dbReference type="KEGG" id="cre:CHLRE_16g694201v5"/>
<dbReference type="InParanoid" id="A0A2K3CSE4"/>
<feature type="compositionally biased region" description="Low complexity" evidence="2">
    <location>
        <begin position="732"/>
        <end position="745"/>
    </location>
</feature>
<feature type="compositionally biased region" description="Low complexity" evidence="2">
    <location>
        <begin position="558"/>
        <end position="576"/>
    </location>
</feature>
<dbReference type="EMBL" id="CM008977">
    <property type="protein sequence ID" value="PNW71185.1"/>
    <property type="molecule type" value="Genomic_DNA"/>
</dbReference>
<evidence type="ECO:0000256" key="1">
    <source>
        <dbReference type="ARBA" id="ARBA00006801"/>
    </source>
</evidence>
<dbReference type="STRING" id="3055.A0A2K3CSE4"/>
<sequence>MSNRGASAVKAKGGESEPLNQVPVLDVSNITPEQFWAEYVAPRKPVLIRGHPTDLSWRATGLWTDDYLVARAGSAQVLVEVRGGPGEGYGRGLKRRMAFGDLVRRLAAGDTHLYLTAQQVPVAPDGHPALMAEPLLSLAAAGDFPAAPALAGHLVPQSVNLWMGAAPEGSSSGLHHDFHDNLYLLLRGAKRFRLYPPAAAPRMYTVGRLVRVYDNGRIVYEGQGDIAPDGTSASEVAHWRRRRAAEAAMAEAEAAVQRGDKVGRGRCSGGTRRDDFEEEEEDEDSEEQQERGRKQQKQAGKQAGKGAGGSKGKAGGGEGEEEGEGEGGLIREPDSDTPPSFCRVPIGDPGVSDAHIAAQWPRFPGRAAALEARVEAGCMLYLPAGWFHEVTSYGAAGPANATTNGNPSAGSSAESSTGGGHLAFNYWFHPPDRLDPSRTTGFNRPYTSDYWPALWRARCAAGLPGGMEPGLGAQPPPAAEGPGTDPTDPAHPHHAWRKDAAAGPPVLVHHDQEEGEEGEEEEEEDEEGEEDEDEESEGEEDEDEDEEMADGEEDADLSPPRRQQQQQGQGQQQGQSPQGGSGPPRSRVQAVRDLLEAIAAARAAGAADGAAAAAAGGGGGGGGGGAAAEEGLPAGMTEEDYQVLLQLDQAQRRGQAMQAMRAFFERQMKLRELQRLRSRLPPGRRHHPVIRVARAVRRWRPAQPLGRKGAAAAAAEAEAAGGAGGAGGGGAQAAVGAQHKGKNAGAAGGVRVAGGVRKVGRR</sequence>
<gene>
    <name evidence="4" type="ORF">CHLRE_16g694201v5</name>
</gene>
<feature type="compositionally biased region" description="Gly residues" evidence="2">
    <location>
        <begin position="303"/>
        <end position="317"/>
    </location>
</feature>
<dbReference type="Pfam" id="PF13621">
    <property type="entry name" value="Cupin_8"/>
    <property type="match status" value="1"/>
</dbReference>
<feature type="compositionally biased region" description="Gly residues" evidence="2">
    <location>
        <begin position="721"/>
        <end position="731"/>
    </location>
</feature>
<feature type="region of interest" description="Disordered" evidence="2">
    <location>
        <begin position="511"/>
        <end position="587"/>
    </location>
</feature>
<protein>
    <recommendedName>
        <fullName evidence="3">JmjC domain-containing protein</fullName>
    </recommendedName>
</protein>
<name>A0A2K3CSE4_CHLRE</name>
<evidence type="ECO:0000313" key="5">
    <source>
        <dbReference type="Proteomes" id="UP000006906"/>
    </source>
</evidence>
<dbReference type="PANTHER" id="PTHR12461:SF100">
    <property type="entry name" value="JMJC DOMAIN-CONTAINING PROTEIN 4"/>
    <property type="match status" value="1"/>
</dbReference>
<dbReference type="AlphaFoldDB" id="A0A2K3CSE4"/>
<proteinExistence type="inferred from homology"/>
<feature type="compositionally biased region" description="Acidic residues" evidence="2">
    <location>
        <begin position="276"/>
        <end position="287"/>
    </location>
</feature>
<dbReference type="SUPFAM" id="SSF51197">
    <property type="entry name" value="Clavaminate synthase-like"/>
    <property type="match status" value="1"/>
</dbReference>
<feature type="region of interest" description="Disordered" evidence="2">
    <location>
        <begin position="466"/>
        <end position="497"/>
    </location>
</feature>
<comment type="similarity">
    <text evidence="1">Belongs to the JARID1 histone demethylase family.</text>
</comment>
<dbReference type="InterPro" id="IPR014710">
    <property type="entry name" value="RmlC-like_jellyroll"/>
</dbReference>
<dbReference type="Gene3D" id="2.60.120.10">
    <property type="entry name" value="Jelly Rolls"/>
    <property type="match status" value="2"/>
</dbReference>
<feature type="domain" description="JmjC" evidence="3">
    <location>
        <begin position="133"/>
        <end position="445"/>
    </location>
</feature>
<feature type="compositionally biased region" description="Acidic residues" evidence="2">
    <location>
        <begin position="513"/>
        <end position="556"/>
    </location>
</feature>